<dbReference type="EMBL" id="CM037615">
    <property type="protein sequence ID" value="KAH8012903.1"/>
    <property type="molecule type" value="Genomic_DNA"/>
</dbReference>
<sequence length="556" mass="62961">MTPALREKVMKGHGLCFSSSLPSEAMESSETLGLGNAKTIKEKTKEDSVTQITYSVLGFPTQPSHLQSNLFNLKYFGSQSSKHYPVLTNPASSFSVYHKHCMQRSLEEQNCSKTRNPLGNSTNAHFNQIINPASREQVEGENLLAVTTHSSSGMGKPLEPRIIESSSVEEKQLSNCKWHWKNGFLSKSLFVTAEKKEGNVFHQAHHNAPERKTGCNPSSKEQELNFRLCQCVNKQQALLSRAKRAQKHLQILLAKHVVKHYNQQIQYFVKHQLQRMKTFHNPSRMSGGSCLRYAEICPENINLEARVNKHLQRDFTVARGEVQLFARSATGLLSHVEKSLDSDATCSSSSEDEEEEISRRVVALNYRSDWQWLVDRAKIGCRWTWLQAQISEMEYKIQQLTDLHRQIHATKGMVILEEMPTPKDIPKKPTQLTGGEALVHTAGHSQAHLERQGAWPENDFEISPSSPTLLLRNIEKQLAGHLDHAIVVAPVILRRRDERGPFLFQQLAARPAAPEEEKERQAKAESFLRFGGEHVRSHQAGSEFPEEKTVQNEDCI</sequence>
<evidence type="ECO:0000313" key="2">
    <source>
        <dbReference type="Proteomes" id="UP000827872"/>
    </source>
</evidence>
<dbReference type="Proteomes" id="UP000827872">
    <property type="component" value="Linkage Group LG02"/>
</dbReference>
<comment type="caution">
    <text evidence="1">The sequence shown here is derived from an EMBL/GenBank/DDBJ whole genome shotgun (WGS) entry which is preliminary data.</text>
</comment>
<evidence type="ECO:0000313" key="1">
    <source>
        <dbReference type="EMBL" id="KAH8012903.1"/>
    </source>
</evidence>
<gene>
    <name evidence="1" type="ORF">K3G42_005676</name>
</gene>
<reference evidence="1" key="1">
    <citation type="submission" date="2021-08" db="EMBL/GenBank/DDBJ databases">
        <title>The first chromosome-level gecko genome reveals the dynamic sex chromosomes of Neotropical dwarf geckos (Sphaerodactylidae: Sphaerodactylus).</title>
        <authorList>
            <person name="Pinto B.J."/>
            <person name="Keating S.E."/>
            <person name="Gamble T."/>
        </authorList>
    </citation>
    <scope>NUCLEOTIDE SEQUENCE</scope>
    <source>
        <strain evidence="1">TG3544</strain>
    </source>
</reference>
<name>A0ACB8FZP1_9SAUR</name>
<proteinExistence type="predicted"/>
<accession>A0ACB8FZP1</accession>
<protein>
    <submittedName>
        <fullName evidence="1">Uncharacterized protein</fullName>
    </submittedName>
</protein>
<keyword evidence="2" id="KW-1185">Reference proteome</keyword>
<organism evidence="1 2">
    <name type="scientific">Sphaerodactylus townsendi</name>
    <dbReference type="NCBI Taxonomy" id="933632"/>
    <lineage>
        <taxon>Eukaryota</taxon>
        <taxon>Metazoa</taxon>
        <taxon>Chordata</taxon>
        <taxon>Craniata</taxon>
        <taxon>Vertebrata</taxon>
        <taxon>Euteleostomi</taxon>
        <taxon>Lepidosauria</taxon>
        <taxon>Squamata</taxon>
        <taxon>Bifurcata</taxon>
        <taxon>Gekkota</taxon>
        <taxon>Sphaerodactylidae</taxon>
        <taxon>Sphaerodactylus</taxon>
    </lineage>
</organism>